<organism evidence="2">
    <name type="scientific">viral metagenome</name>
    <dbReference type="NCBI Taxonomy" id="1070528"/>
    <lineage>
        <taxon>unclassified sequences</taxon>
        <taxon>metagenomes</taxon>
        <taxon>organismal metagenomes</taxon>
    </lineage>
</organism>
<reference evidence="2" key="1">
    <citation type="journal article" date="2020" name="Nature">
        <title>Giant virus diversity and host interactions through global metagenomics.</title>
        <authorList>
            <person name="Schulz F."/>
            <person name="Roux S."/>
            <person name="Paez-Espino D."/>
            <person name="Jungbluth S."/>
            <person name="Walsh D.A."/>
            <person name="Denef V.J."/>
            <person name="McMahon K.D."/>
            <person name="Konstantinidis K.T."/>
            <person name="Eloe-Fadrosh E.A."/>
            <person name="Kyrpides N.C."/>
            <person name="Woyke T."/>
        </authorList>
    </citation>
    <scope>NUCLEOTIDE SEQUENCE</scope>
    <source>
        <strain evidence="2">GVMAG-M-3300009161-36</strain>
    </source>
</reference>
<feature type="transmembrane region" description="Helical" evidence="1">
    <location>
        <begin position="6"/>
        <end position="24"/>
    </location>
</feature>
<dbReference type="AlphaFoldDB" id="A0A6C0EWA7"/>
<proteinExistence type="predicted"/>
<dbReference type="InterPro" id="IPR013320">
    <property type="entry name" value="ConA-like_dom_sf"/>
</dbReference>
<keyword evidence="1" id="KW-0812">Transmembrane</keyword>
<accession>A0A6C0EWA7</accession>
<dbReference type="SUPFAM" id="SSF49899">
    <property type="entry name" value="Concanavalin A-like lectins/glucanases"/>
    <property type="match status" value="1"/>
</dbReference>
<dbReference type="Pfam" id="PF13385">
    <property type="entry name" value="Laminin_G_3"/>
    <property type="match status" value="1"/>
</dbReference>
<evidence type="ECO:0000256" key="1">
    <source>
        <dbReference type="SAM" id="Phobius"/>
    </source>
</evidence>
<evidence type="ECO:0000313" key="2">
    <source>
        <dbReference type="EMBL" id="QHT33474.1"/>
    </source>
</evidence>
<keyword evidence="1" id="KW-0472">Membrane</keyword>
<dbReference type="Gene3D" id="2.60.120.200">
    <property type="match status" value="1"/>
</dbReference>
<name>A0A6C0EWA7_9ZZZZ</name>
<evidence type="ECO:0008006" key="3">
    <source>
        <dbReference type="Google" id="ProtNLM"/>
    </source>
</evidence>
<sequence length="252" mass="28176">MDLKLIIGVVIVVIILYIIWSYFFTSMEVLMSFQDAAVSKSVALTSIDSSKSNYSFSTWTYINDWGTNYGKRKNILVIPDGASSFYYFALYFSESTNDLQIYVRTQSSTSTSNSYLAAISSDTGYFTTTCSVTNFPLQTWVNISISVYNRAIDVYIDGKLIKTCSMSDVAKPIPTGKSIYIGGDITSSSKLPGFSGYIASVLYNSEVFSPKEAWDIYARGYNNSAFDLNALKRYKLQMSFLKDNSVMKSFSI</sequence>
<protein>
    <recommendedName>
        <fullName evidence="3">Lectin/glucanase superfamily protein</fullName>
    </recommendedName>
</protein>
<keyword evidence="1" id="KW-1133">Transmembrane helix</keyword>
<dbReference type="EMBL" id="MN738968">
    <property type="protein sequence ID" value="QHT33474.1"/>
    <property type="molecule type" value="Genomic_DNA"/>
</dbReference>